<dbReference type="PANTHER" id="PTHR30250:SF27">
    <property type="entry name" value="POLYSACCHARIDE BIOSYNTHESIS PROTEIN"/>
    <property type="match status" value="1"/>
</dbReference>
<evidence type="ECO:0000313" key="7">
    <source>
        <dbReference type="EMBL" id="MCD1294910.1"/>
    </source>
</evidence>
<feature type="transmembrane region" description="Helical" evidence="6">
    <location>
        <begin position="253"/>
        <end position="277"/>
    </location>
</feature>
<dbReference type="GO" id="GO:0005886">
    <property type="term" value="C:plasma membrane"/>
    <property type="evidence" value="ECO:0007669"/>
    <property type="project" value="UniProtKB-SubCell"/>
</dbReference>
<evidence type="ECO:0000256" key="6">
    <source>
        <dbReference type="SAM" id="Phobius"/>
    </source>
</evidence>
<feature type="transmembrane region" description="Helical" evidence="6">
    <location>
        <begin position="151"/>
        <end position="171"/>
    </location>
</feature>
<organism evidence="7 8">
    <name type="scientific">Methanooceanicella nereidis</name>
    <dbReference type="NCBI Taxonomy" id="2052831"/>
    <lineage>
        <taxon>Archaea</taxon>
        <taxon>Methanobacteriati</taxon>
        <taxon>Methanobacteriota</taxon>
        <taxon>Stenosarchaea group</taxon>
        <taxon>Methanomicrobia</taxon>
        <taxon>Methanocellales</taxon>
        <taxon>Methanocellaceae</taxon>
        <taxon>Methanooceanicella</taxon>
    </lineage>
</organism>
<evidence type="ECO:0000256" key="2">
    <source>
        <dbReference type="ARBA" id="ARBA00022475"/>
    </source>
</evidence>
<dbReference type="CDD" id="cd13128">
    <property type="entry name" value="MATE_Wzx_like"/>
    <property type="match status" value="1"/>
</dbReference>
<evidence type="ECO:0000256" key="4">
    <source>
        <dbReference type="ARBA" id="ARBA00022989"/>
    </source>
</evidence>
<feature type="transmembrane region" description="Helical" evidence="6">
    <location>
        <begin position="12"/>
        <end position="31"/>
    </location>
</feature>
<reference evidence="7 8" key="1">
    <citation type="submission" date="2017-11" db="EMBL/GenBank/DDBJ databases">
        <title>Isolation and Characterization of Family Methanocellaceae Species from Potential Methane Hydrate Area Offshore Southwestern Taiwan.</title>
        <authorList>
            <person name="Zhang W.-L."/>
            <person name="Chen W.-C."/>
            <person name="Lai M.-C."/>
            <person name="Chen S.-C."/>
        </authorList>
    </citation>
    <scope>NUCLEOTIDE SEQUENCE [LARGE SCALE GENOMIC DNA]</scope>
    <source>
        <strain evidence="7 8">CWC-04</strain>
    </source>
</reference>
<evidence type="ECO:0000313" key="8">
    <source>
        <dbReference type="Proteomes" id="UP001320159"/>
    </source>
</evidence>
<evidence type="ECO:0000256" key="5">
    <source>
        <dbReference type="ARBA" id="ARBA00023136"/>
    </source>
</evidence>
<feature type="transmembrane region" description="Helical" evidence="6">
    <location>
        <begin position="43"/>
        <end position="70"/>
    </location>
</feature>
<keyword evidence="3 6" id="KW-0812">Transmembrane</keyword>
<feature type="transmembrane region" description="Helical" evidence="6">
    <location>
        <begin position="298"/>
        <end position="321"/>
    </location>
</feature>
<feature type="transmembrane region" description="Helical" evidence="6">
    <location>
        <begin position="364"/>
        <end position="383"/>
    </location>
</feature>
<dbReference type="InterPro" id="IPR002797">
    <property type="entry name" value="Polysacc_synth"/>
</dbReference>
<feature type="transmembrane region" description="Helical" evidence="6">
    <location>
        <begin position="120"/>
        <end position="139"/>
    </location>
</feature>
<dbReference type="AlphaFoldDB" id="A0AAP2RF24"/>
<sequence length="427" mass="47395">MKFNRTVIDIQWAFISIAISSLVHFLLRIIIGKDLGVDGLGVYTLIFTIYLFGMQFANFGIGAAITKYVAEKNEDISSITRFVSYGIISSVLVGTIISIILFFLSPFISLYIFHDSNVEILLKITALCFPFIAVQKAVLGGLNGLRKMKYYAFLNIILNVLTIIVSIILVIILNMGIIGAVIGFVIPTVISGILSFITIKEYFIIPNQLFNETFIIITSFGFYVMLGNSISMINTQINTLLLGFYLNTFEVGLFAVATTLIQGMLLIPSSIQIISGPSFSRLNSKKEYTSLKLVTKKCIIYTFIVMFIISIIFIIVGNQLIPLLFTEDYKAAYIPLVIMIIGYLIYSPFVSIGSIFANIGQVKLSFKINLISTFITVILNLIMIPTYGIIGAAIATTISLIITTIINLAIIKIYINKWTLKIVTKPN</sequence>
<accession>A0AAP2RF24</accession>
<feature type="transmembrane region" description="Helical" evidence="6">
    <location>
        <begin position="177"/>
        <end position="197"/>
    </location>
</feature>
<proteinExistence type="predicted"/>
<keyword evidence="5 6" id="KW-0472">Membrane</keyword>
<name>A0AAP2RF24_9EURY</name>
<feature type="transmembrane region" description="Helical" evidence="6">
    <location>
        <begin position="389"/>
        <end position="415"/>
    </location>
</feature>
<keyword evidence="4 6" id="KW-1133">Transmembrane helix</keyword>
<evidence type="ECO:0000256" key="3">
    <source>
        <dbReference type="ARBA" id="ARBA00022692"/>
    </source>
</evidence>
<dbReference type="PANTHER" id="PTHR30250">
    <property type="entry name" value="PST FAMILY PREDICTED COLANIC ACID TRANSPORTER"/>
    <property type="match status" value="1"/>
</dbReference>
<dbReference type="Pfam" id="PF01943">
    <property type="entry name" value="Polysacc_synt"/>
    <property type="match status" value="1"/>
</dbReference>
<keyword evidence="2" id="KW-1003">Cell membrane</keyword>
<keyword evidence="8" id="KW-1185">Reference proteome</keyword>
<gene>
    <name evidence="7" type="ORF">CUJ83_07855</name>
</gene>
<comment type="caution">
    <text evidence="7">The sequence shown here is derived from an EMBL/GenBank/DDBJ whole genome shotgun (WGS) entry which is preliminary data.</text>
</comment>
<feature type="transmembrane region" description="Helical" evidence="6">
    <location>
        <begin position="82"/>
        <end position="108"/>
    </location>
</feature>
<comment type="subcellular location">
    <subcellularLocation>
        <location evidence="1">Cell membrane</location>
        <topology evidence="1">Multi-pass membrane protein</topology>
    </subcellularLocation>
</comment>
<dbReference type="Proteomes" id="UP001320159">
    <property type="component" value="Unassembled WGS sequence"/>
</dbReference>
<feature type="transmembrane region" description="Helical" evidence="6">
    <location>
        <begin position="209"/>
        <end position="233"/>
    </location>
</feature>
<dbReference type="EMBL" id="PGCK01000005">
    <property type="protein sequence ID" value="MCD1294910.1"/>
    <property type="molecule type" value="Genomic_DNA"/>
</dbReference>
<dbReference type="InterPro" id="IPR050833">
    <property type="entry name" value="Poly_Biosynth_Transport"/>
</dbReference>
<protein>
    <submittedName>
        <fullName evidence="7">Flippase</fullName>
    </submittedName>
</protein>
<evidence type="ECO:0000256" key="1">
    <source>
        <dbReference type="ARBA" id="ARBA00004651"/>
    </source>
</evidence>
<feature type="transmembrane region" description="Helical" evidence="6">
    <location>
        <begin position="333"/>
        <end position="357"/>
    </location>
</feature>